<dbReference type="InterPro" id="IPR051554">
    <property type="entry name" value="Acetyltransferase_Eis"/>
</dbReference>
<evidence type="ECO:0000313" key="6">
    <source>
        <dbReference type="EMBL" id="MFC5501273.1"/>
    </source>
</evidence>
<dbReference type="InterPro" id="IPR025559">
    <property type="entry name" value="Eis_dom"/>
</dbReference>
<feature type="binding site" evidence="4">
    <location>
        <begin position="157"/>
        <end position="158"/>
    </location>
    <ligand>
        <name>acetyl-CoA</name>
        <dbReference type="ChEBI" id="CHEBI:57288"/>
    </ligand>
</feature>
<feature type="active site" description="Proton acceptor; via carboxylate" evidence="4">
    <location>
        <position position="449"/>
    </location>
</feature>
<dbReference type="Pfam" id="PF13530">
    <property type="entry name" value="SCP2_2"/>
    <property type="match status" value="1"/>
</dbReference>
<dbReference type="PANTHER" id="PTHR37817">
    <property type="entry name" value="N-ACETYLTRANSFERASE EIS"/>
    <property type="match status" value="1"/>
</dbReference>
<accession>A0ABW0NMT3</accession>
<dbReference type="PROSITE" id="PS51186">
    <property type="entry name" value="GNAT"/>
    <property type="match status" value="1"/>
</dbReference>
<dbReference type="Pfam" id="PF13527">
    <property type="entry name" value="Acetyltransf_9"/>
    <property type="match status" value="1"/>
</dbReference>
<dbReference type="InterPro" id="IPR036527">
    <property type="entry name" value="SCP2_sterol-bd_dom_sf"/>
</dbReference>
<keyword evidence="3 4" id="KW-0012">Acyltransferase</keyword>
<dbReference type="InterPro" id="IPR022902">
    <property type="entry name" value="NAcTrfase_Eis"/>
</dbReference>
<feature type="binding site" evidence="4">
    <location>
        <begin position="129"/>
        <end position="134"/>
    </location>
    <ligand>
        <name>acetyl-CoA</name>
        <dbReference type="ChEBI" id="CHEBI:57288"/>
    </ligand>
</feature>
<evidence type="ECO:0000256" key="3">
    <source>
        <dbReference type="ARBA" id="ARBA00023315"/>
    </source>
</evidence>
<evidence type="ECO:0000256" key="1">
    <source>
        <dbReference type="ARBA" id="ARBA00009213"/>
    </source>
</evidence>
<dbReference type="Gene3D" id="3.30.1050.10">
    <property type="entry name" value="SCP2 sterol-binding domain"/>
    <property type="match status" value="1"/>
</dbReference>
<evidence type="ECO:0000256" key="4">
    <source>
        <dbReference type="HAMAP-Rule" id="MF_01812"/>
    </source>
</evidence>
<dbReference type="RefSeq" id="WP_386738872.1">
    <property type="nucleotide sequence ID" value="NZ_JBHSMG010000001.1"/>
</dbReference>
<comment type="similarity">
    <text evidence="1 4">Belongs to the acetyltransferase Eis family.</text>
</comment>
<protein>
    <submittedName>
        <fullName evidence="6">GNAT family N-acetyltransferase</fullName>
        <ecNumber evidence="6">2.3.1.-</ecNumber>
    </submittedName>
</protein>
<proteinExistence type="inferred from homology"/>
<dbReference type="SUPFAM" id="SSF55718">
    <property type="entry name" value="SCP-like"/>
    <property type="match status" value="1"/>
</dbReference>
<keyword evidence="2 4" id="KW-0808">Transferase</keyword>
<dbReference type="HAMAP" id="MF_01812">
    <property type="entry name" value="Eis"/>
    <property type="match status" value="1"/>
</dbReference>
<dbReference type="EMBL" id="JBHSMG010000001">
    <property type="protein sequence ID" value="MFC5501273.1"/>
    <property type="molecule type" value="Genomic_DNA"/>
</dbReference>
<feature type="binding site" evidence="4">
    <location>
        <begin position="121"/>
        <end position="123"/>
    </location>
    <ligand>
        <name>acetyl-CoA</name>
        <dbReference type="ChEBI" id="CHEBI:57288"/>
    </ligand>
</feature>
<dbReference type="InterPro" id="IPR000182">
    <property type="entry name" value="GNAT_dom"/>
</dbReference>
<dbReference type="Proteomes" id="UP001596039">
    <property type="component" value="Unassembled WGS sequence"/>
</dbReference>
<comment type="subunit">
    <text evidence="4">Homohexamer; trimer of dimers.</text>
</comment>
<dbReference type="InterPro" id="IPR041380">
    <property type="entry name" value="Acetyltransf_17"/>
</dbReference>
<evidence type="ECO:0000259" key="5">
    <source>
        <dbReference type="PROSITE" id="PS51186"/>
    </source>
</evidence>
<keyword evidence="7" id="KW-1185">Reference proteome</keyword>
<dbReference type="GO" id="GO:0016746">
    <property type="term" value="F:acyltransferase activity"/>
    <property type="evidence" value="ECO:0007669"/>
    <property type="project" value="UniProtKB-KW"/>
</dbReference>
<dbReference type="EC" id="2.3.1.-" evidence="6"/>
<feature type="active site" description="Proton donor" evidence="4">
    <location>
        <position position="162"/>
    </location>
</feature>
<gene>
    <name evidence="6" type="ORF">ACFPJ4_03350</name>
</gene>
<dbReference type="InterPro" id="IPR016181">
    <property type="entry name" value="Acyl_CoA_acyltransferase"/>
</dbReference>
<reference evidence="7" key="1">
    <citation type="journal article" date="2019" name="Int. J. Syst. Evol. Microbiol.">
        <title>The Global Catalogue of Microorganisms (GCM) 10K type strain sequencing project: providing services to taxonomists for standard genome sequencing and annotation.</title>
        <authorList>
            <consortium name="The Broad Institute Genomics Platform"/>
            <consortium name="The Broad Institute Genome Sequencing Center for Infectious Disease"/>
            <person name="Wu L."/>
            <person name="Ma J."/>
        </authorList>
    </citation>
    <scope>NUCLEOTIDE SEQUENCE [LARGE SCALE GENOMIC DNA]</scope>
    <source>
        <strain evidence="7">CGMCC 4.6997</strain>
    </source>
</reference>
<dbReference type="Pfam" id="PF17668">
    <property type="entry name" value="Acetyltransf_17"/>
    <property type="match status" value="1"/>
</dbReference>
<dbReference type="SUPFAM" id="SSF55729">
    <property type="entry name" value="Acyl-CoA N-acyltransferases (Nat)"/>
    <property type="match status" value="1"/>
</dbReference>
<organism evidence="6 7">
    <name type="scientific">Lysinimonas soli</name>
    <dbReference type="NCBI Taxonomy" id="1074233"/>
    <lineage>
        <taxon>Bacteria</taxon>
        <taxon>Bacillati</taxon>
        <taxon>Actinomycetota</taxon>
        <taxon>Actinomycetes</taxon>
        <taxon>Micrococcales</taxon>
        <taxon>Microbacteriaceae</taxon>
        <taxon>Lysinimonas</taxon>
    </lineage>
</organism>
<dbReference type="Gene3D" id="3.40.630.30">
    <property type="match status" value="2"/>
</dbReference>
<evidence type="ECO:0000256" key="2">
    <source>
        <dbReference type="ARBA" id="ARBA00022679"/>
    </source>
</evidence>
<evidence type="ECO:0000313" key="7">
    <source>
        <dbReference type="Proteomes" id="UP001596039"/>
    </source>
</evidence>
<sequence length="449" mass="48868">MTGSPRSADFTTAPADPTSRARLAERGLRYALVDTDDPTAFADWLRADDRGFHLATRDDEKYERGRAGIGYRRTTGVYDDGLSVDPQIPVATVGSWRGELTVPGSTVEHPSTLAAWAISSVTVASTHRRRGIARNLLEGELRTAASLGVPMAMLTVSESTIYGRFGFAPAAFATNWTIDTRRAKWNGPAVPGAVEFVGIERFRLEAAELHERVRLTTPGDIDLWGHHWDQQVGATDPDEARTKQLRAVRYRDAEGVTRGLALYRVTGGEPDFSQHVVEVDRLISETPDAASALWRYLLELDLVTEVRAQLRPVDEVLRWQIADYRAAKVETWEHQYLRVLDVPTAFAARSYAAPGRLALEVTDPLGFAAGSWLLTVSDDGAGAVTTASAVDGVPALRLTVNELAALYLGGVAATTLVDAGRVVEGTVGAASAADRMLRTARAPWLSVWY</sequence>
<name>A0ABW0NMT3_9MICO</name>
<dbReference type="PANTHER" id="PTHR37817:SF1">
    <property type="entry name" value="N-ACETYLTRANSFERASE EIS"/>
    <property type="match status" value="1"/>
</dbReference>
<feature type="domain" description="N-acetyltransferase" evidence="5">
    <location>
        <begin position="28"/>
        <end position="191"/>
    </location>
</feature>
<comment type="caution">
    <text evidence="6">The sequence shown here is derived from an EMBL/GenBank/DDBJ whole genome shotgun (WGS) entry which is preliminary data.</text>
</comment>